<dbReference type="GO" id="GO:0005886">
    <property type="term" value="C:plasma membrane"/>
    <property type="evidence" value="ECO:0007669"/>
    <property type="project" value="UniProtKB-SubCell"/>
</dbReference>
<evidence type="ECO:0000256" key="2">
    <source>
        <dbReference type="ARBA" id="ARBA00022475"/>
    </source>
</evidence>
<proteinExistence type="inferred from homology"/>
<dbReference type="OrthoDB" id="9770036at2"/>
<feature type="transmembrane region" description="Helical" evidence="7">
    <location>
        <begin position="21"/>
        <end position="42"/>
    </location>
</feature>
<dbReference type="Proteomes" id="UP000185924">
    <property type="component" value="Unassembled WGS sequence"/>
</dbReference>
<keyword evidence="5 7" id="KW-0472">Membrane</keyword>
<dbReference type="PANTHER" id="PTHR30572:SF4">
    <property type="entry name" value="ABC TRANSPORTER PERMEASE YTRF"/>
    <property type="match status" value="1"/>
</dbReference>
<dbReference type="InterPro" id="IPR050250">
    <property type="entry name" value="Macrolide_Exporter_MacB"/>
</dbReference>
<evidence type="ECO:0000259" key="8">
    <source>
        <dbReference type="Pfam" id="PF02687"/>
    </source>
</evidence>
<dbReference type="EMBL" id="FTNM01000002">
    <property type="protein sequence ID" value="SIQ97006.1"/>
    <property type="molecule type" value="Genomic_DNA"/>
</dbReference>
<dbReference type="InterPro" id="IPR025857">
    <property type="entry name" value="MacB_PCD"/>
</dbReference>
<reference evidence="11" key="1">
    <citation type="submission" date="2017-01" db="EMBL/GenBank/DDBJ databases">
        <authorList>
            <person name="Varghese N."/>
            <person name="Submissions S."/>
        </authorList>
    </citation>
    <scope>NUCLEOTIDE SEQUENCE [LARGE SCALE GENOMIC DNA]</scope>
    <source>
        <strain evidence="11">DM9</strain>
    </source>
</reference>
<name>A0A1N6X3V8_9BACT</name>
<protein>
    <submittedName>
        <fullName evidence="10">Putative ABC transport system permease protein</fullName>
    </submittedName>
</protein>
<dbReference type="RefSeq" id="WP_007653601.1">
    <property type="nucleotide sequence ID" value="NZ_FTNM01000002.1"/>
</dbReference>
<comment type="similarity">
    <text evidence="6">Belongs to the ABC-4 integral membrane protein family.</text>
</comment>
<feature type="transmembrane region" description="Helical" evidence="7">
    <location>
        <begin position="343"/>
        <end position="369"/>
    </location>
</feature>
<dbReference type="AlphaFoldDB" id="A0A1N6X3V8"/>
<gene>
    <name evidence="10" type="ORF">SAMN05421545_1911</name>
</gene>
<evidence type="ECO:0000313" key="11">
    <source>
        <dbReference type="Proteomes" id="UP000185924"/>
    </source>
</evidence>
<sequence>MDLFENIRESIRAIKSNLLRTVLTGLIISIGIMSLVGILTAVDGMKNSLNQTFSSLGANSFDIRKKYNSGRGNNGQGRTDKVYPDITYDQAVKYKELMEAKSQVSLSANISGATVVKSVTDKTNPNINVIAGDEFYLSGQNLNLERGRAFSNYELELGSNVAIIGKEISDKLFPKTDPINQYISFLGRRFKVVGELEKRGSSMGGSGGDRMILIPLETGRQIPQQGNGTLTYNIKTSISKPEELTYVMGEATGVMRNVRQDKLGQEESFEIRRSDSLIQSLNEITGYLKVGGFIIGFITLLGASVGLMNIMMVSVNERTREIGVRKALGATAMQIQQQFLIEAIVICILGGLVGIFLGILMGNGIASLIGDGGFIVPWIWVFVGLTICVLVGVLSGYYPAHRASRLDPIESLRYE</sequence>
<dbReference type="InterPro" id="IPR003838">
    <property type="entry name" value="ABC3_permease_C"/>
</dbReference>
<evidence type="ECO:0000256" key="7">
    <source>
        <dbReference type="SAM" id="Phobius"/>
    </source>
</evidence>
<evidence type="ECO:0000256" key="5">
    <source>
        <dbReference type="ARBA" id="ARBA00023136"/>
    </source>
</evidence>
<evidence type="ECO:0000313" key="10">
    <source>
        <dbReference type="EMBL" id="SIQ97006.1"/>
    </source>
</evidence>
<keyword evidence="4 7" id="KW-1133">Transmembrane helix</keyword>
<dbReference type="PANTHER" id="PTHR30572">
    <property type="entry name" value="MEMBRANE COMPONENT OF TRANSPORTER-RELATED"/>
    <property type="match status" value="1"/>
</dbReference>
<dbReference type="STRING" id="1077936.SAMN05421545_1911"/>
<evidence type="ECO:0000259" key="9">
    <source>
        <dbReference type="Pfam" id="PF12704"/>
    </source>
</evidence>
<evidence type="ECO:0000256" key="6">
    <source>
        <dbReference type="ARBA" id="ARBA00038076"/>
    </source>
</evidence>
<feature type="transmembrane region" description="Helical" evidence="7">
    <location>
        <begin position="286"/>
        <end position="310"/>
    </location>
</feature>
<evidence type="ECO:0000256" key="1">
    <source>
        <dbReference type="ARBA" id="ARBA00004651"/>
    </source>
</evidence>
<accession>A0A1N6X3V8</accession>
<keyword evidence="11" id="KW-1185">Reference proteome</keyword>
<evidence type="ECO:0000256" key="4">
    <source>
        <dbReference type="ARBA" id="ARBA00022989"/>
    </source>
</evidence>
<feature type="domain" description="ABC3 transporter permease C-terminal" evidence="8">
    <location>
        <begin position="293"/>
        <end position="408"/>
    </location>
</feature>
<keyword evidence="2" id="KW-1003">Cell membrane</keyword>
<feature type="domain" description="MacB-like periplasmic core" evidence="9">
    <location>
        <begin position="21"/>
        <end position="222"/>
    </location>
</feature>
<feature type="transmembrane region" description="Helical" evidence="7">
    <location>
        <begin position="375"/>
        <end position="398"/>
    </location>
</feature>
<dbReference type="GO" id="GO:0022857">
    <property type="term" value="F:transmembrane transporter activity"/>
    <property type="evidence" value="ECO:0007669"/>
    <property type="project" value="TreeGrafter"/>
</dbReference>
<organism evidence="10 11">
    <name type="scientific">Pontibacter lucknowensis</name>
    <dbReference type="NCBI Taxonomy" id="1077936"/>
    <lineage>
        <taxon>Bacteria</taxon>
        <taxon>Pseudomonadati</taxon>
        <taxon>Bacteroidota</taxon>
        <taxon>Cytophagia</taxon>
        <taxon>Cytophagales</taxon>
        <taxon>Hymenobacteraceae</taxon>
        <taxon>Pontibacter</taxon>
    </lineage>
</organism>
<dbReference type="Pfam" id="PF12704">
    <property type="entry name" value="MacB_PCD"/>
    <property type="match status" value="1"/>
</dbReference>
<evidence type="ECO:0000256" key="3">
    <source>
        <dbReference type="ARBA" id="ARBA00022692"/>
    </source>
</evidence>
<comment type="subcellular location">
    <subcellularLocation>
        <location evidence="1">Cell membrane</location>
        <topology evidence="1">Multi-pass membrane protein</topology>
    </subcellularLocation>
</comment>
<keyword evidence="3 7" id="KW-0812">Transmembrane</keyword>
<dbReference type="Pfam" id="PF02687">
    <property type="entry name" value="FtsX"/>
    <property type="match status" value="1"/>
</dbReference>